<feature type="compositionally biased region" description="Basic and acidic residues" evidence="1">
    <location>
        <begin position="320"/>
        <end position="329"/>
    </location>
</feature>
<name>A0A6J4LX20_9BACT</name>
<feature type="compositionally biased region" description="Basic residues" evidence="1">
    <location>
        <begin position="11"/>
        <end position="22"/>
    </location>
</feature>
<feature type="compositionally biased region" description="Basic residues" evidence="1">
    <location>
        <begin position="301"/>
        <end position="319"/>
    </location>
</feature>
<dbReference type="AlphaFoldDB" id="A0A6J4LX20"/>
<feature type="compositionally biased region" description="Basic residues" evidence="1">
    <location>
        <begin position="60"/>
        <end position="71"/>
    </location>
</feature>
<feature type="non-terminal residue" evidence="2">
    <location>
        <position position="1"/>
    </location>
</feature>
<gene>
    <name evidence="2" type="ORF">AVDCRST_MAG40-2497</name>
</gene>
<organism evidence="2">
    <name type="scientific">uncultured Gemmatimonadaceae bacterium</name>
    <dbReference type="NCBI Taxonomy" id="246130"/>
    <lineage>
        <taxon>Bacteria</taxon>
        <taxon>Pseudomonadati</taxon>
        <taxon>Gemmatimonadota</taxon>
        <taxon>Gemmatimonadia</taxon>
        <taxon>Gemmatimonadales</taxon>
        <taxon>Gemmatimonadaceae</taxon>
        <taxon>environmental samples</taxon>
    </lineage>
</organism>
<evidence type="ECO:0000256" key="1">
    <source>
        <dbReference type="SAM" id="MobiDB-lite"/>
    </source>
</evidence>
<feature type="region of interest" description="Disordered" evidence="1">
    <location>
        <begin position="46"/>
        <end position="147"/>
    </location>
</feature>
<feature type="non-terminal residue" evidence="2">
    <location>
        <position position="340"/>
    </location>
</feature>
<feature type="compositionally biased region" description="Low complexity" evidence="1">
    <location>
        <begin position="1"/>
        <end position="10"/>
    </location>
</feature>
<accession>A0A6J4LX20</accession>
<evidence type="ECO:0000313" key="2">
    <source>
        <dbReference type="EMBL" id="CAA9343139.1"/>
    </source>
</evidence>
<feature type="compositionally biased region" description="Low complexity" evidence="1">
    <location>
        <begin position="46"/>
        <end position="59"/>
    </location>
</feature>
<protein>
    <submittedName>
        <fullName evidence="2">Uncharacterized protein</fullName>
    </submittedName>
</protein>
<proteinExistence type="predicted"/>
<feature type="region of interest" description="Disordered" evidence="1">
    <location>
        <begin position="1"/>
        <end position="27"/>
    </location>
</feature>
<feature type="region of interest" description="Disordered" evidence="1">
    <location>
        <begin position="221"/>
        <end position="340"/>
    </location>
</feature>
<dbReference type="EMBL" id="CADCTX010000715">
    <property type="protein sequence ID" value="CAA9343139.1"/>
    <property type="molecule type" value="Genomic_DNA"/>
</dbReference>
<sequence length="340" mass="35748">GRPRAGAALRRAGRRRAPHPRGARGGAALHGLRLVRVARRDAALVAQGAERGAPQGGVAPRRRRVRLRQLPHRAPVGGVGGAAAPRRRPRDRRGAVGARALARGGGGVARGGVAPHPPGRPVAGGGRAPPRPPVPRERPALPARPRLLGLLAPAGAGALHPRAHYARRGDRGGARGVRAHAQPAPRARCRARRAPRAAPPQRAERVRAARPRVELPPRRLRDAARRAGRRGRVVVGGPQRLRARARGARAGGGGGRRDRRAHRLVGADPARLHGGHRGARALARARAGGAGGGRARDARPRPRGARAAVRGHPRGVHAARLRDRRDRGGRQHLPLRDAGG</sequence>
<feature type="region of interest" description="Disordered" evidence="1">
    <location>
        <begin position="167"/>
        <end position="208"/>
    </location>
</feature>
<reference evidence="2" key="1">
    <citation type="submission" date="2020-02" db="EMBL/GenBank/DDBJ databases">
        <authorList>
            <person name="Meier V. D."/>
        </authorList>
    </citation>
    <scope>NUCLEOTIDE SEQUENCE</scope>
    <source>
        <strain evidence="2">AVDCRST_MAG40</strain>
    </source>
</reference>